<evidence type="ECO:0000256" key="2">
    <source>
        <dbReference type="SAM" id="MobiDB-lite"/>
    </source>
</evidence>
<dbReference type="AlphaFoldDB" id="A0A2P4PTZ2"/>
<dbReference type="VEuPathDB" id="FungiDB:RhiirFUN_024444"/>
<organism evidence="3 4">
    <name type="scientific">Rhizophagus irregularis (strain DAOM 181602 / DAOM 197198 / MUCL 43194)</name>
    <name type="common">Arbuscular mycorrhizal fungus</name>
    <name type="synonym">Glomus intraradices</name>
    <dbReference type="NCBI Taxonomy" id="747089"/>
    <lineage>
        <taxon>Eukaryota</taxon>
        <taxon>Fungi</taxon>
        <taxon>Fungi incertae sedis</taxon>
        <taxon>Mucoromycota</taxon>
        <taxon>Glomeromycotina</taxon>
        <taxon>Glomeromycetes</taxon>
        <taxon>Glomerales</taxon>
        <taxon>Glomeraceae</taxon>
        <taxon>Rhizophagus</taxon>
    </lineage>
</organism>
<protein>
    <submittedName>
        <fullName evidence="3">Uncharacterized protein</fullName>
    </submittedName>
</protein>
<name>A0A2P4PTZ2_RHIID</name>
<feature type="region of interest" description="Disordered" evidence="2">
    <location>
        <begin position="438"/>
        <end position="490"/>
    </location>
</feature>
<reference evidence="3 4" key="1">
    <citation type="journal article" date="2013" name="Proc. Natl. Acad. Sci. U.S.A.">
        <title>Genome of an arbuscular mycorrhizal fungus provides insight into the oldest plant symbiosis.</title>
        <authorList>
            <person name="Tisserant E."/>
            <person name="Malbreil M."/>
            <person name="Kuo A."/>
            <person name="Kohler A."/>
            <person name="Symeonidi A."/>
            <person name="Balestrini R."/>
            <person name="Charron P."/>
            <person name="Duensing N."/>
            <person name="Frei Dit Frey N."/>
            <person name="Gianinazzi-Pearson V."/>
            <person name="Gilbert L.B."/>
            <person name="Handa Y."/>
            <person name="Herr J.R."/>
            <person name="Hijri M."/>
            <person name="Koul R."/>
            <person name="Kawaguchi M."/>
            <person name="Krajinski F."/>
            <person name="Lammers P.J."/>
            <person name="Masclaux F.G."/>
            <person name="Murat C."/>
            <person name="Morin E."/>
            <person name="Ndikumana S."/>
            <person name="Pagni M."/>
            <person name="Petitpierre D."/>
            <person name="Requena N."/>
            <person name="Rosikiewicz P."/>
            <person name="Riley R."/>
            <person name="Saito K."/>
            <person name="San Clemente H."/>
            <person name="Shapiro H."/>
            <person name="van Tuinen D."/>
            <person name="Becard G."/>
            <person name="Bonfante P."/>
            <person name="Paszkowski U."/>
            <person name="Shachar-Hill Y.Y."/>
            <person name="Tuskan G.A."/>
            <person name="Young P.W."/>
            <person name="Sanders I.R."/>
            <person name="Henrissat B."/>
            <person name="Rensing S.A."/>
            <person name="Grigoriev I.V."/>
            <person name="Corradi N."/>
            <person name="Roux C."/>
            <person name="Martin F."/>
        </authorList>
    </citation>
    <scope>NUCLEOTIDE SEQUENCE [LARGE SCALE GENOMIC DNA]</scope>
    <source>
        <strain evidence="3 4">DAOM 197198</strain>
    </source>
</reference>
<feature type="compositionally biased region" description="Basic residues" evidence="2">
    <location>
        <begin position="479"/>
        <end position="490"/>
    </location>
</feature>
<gene>
    <name evidence="3" type="ORF">GLOIN_2v1798501</name>
</gene>
<proteinExistence type="predicted"/>
<evidence type="ECO:0000256" key="1">
    <source>
        <dbReference type="SAM" id="Coils"/>
    </source>
</evidence>
<keyword evidence="1" id="KW-0175">Coiled coil</keyword>
<sequence length="490" mass="55661">MSAITTKFITDHQFTNEMSIEELSQYAPEMRDLLGDNREKRRQARNRLQKGYKFSKGQAFALIPDQRIERYISQVPFLEELGLEAEVNISLVSENAPEGETIREMAQRIVRDNLSERNVKAISITLAETASDPIVASSRLSRLRRELRTLNAPEKIISATKIPEITRASNKIQQERTEQRKNEGLHYPDHFSLESVKERLDLYVVSNTPDKQALADVMIMLCIRPAEIKNLRIANGGVTGYAKNRGQQDVPRVFRSLEKNEERARELLTWIQEAVSSGQLRDPGKPGSTYLSSFLKKDEYIPKPYEPLLPSSLRKLGAVFASVVHGPKNPSKANTYATDQKYSSDISNEQEVIRRTEKLAQSLGLDEQNTRAYKALSGQIWALEKKLEDYHIKYVKLKRKVNLLEDELEDGLDDLGECVDRGAVVDLIHEIVPSLISKKGPKGDVHKNSYYSSESSEDSDSVEVREKKAIPHALAPLAKQRRRARPRKVK</sequence>
<reference evidence="3 4" key="2">
    <citation type="journal article" date="2018" name="New Phytol.">
        <title>High intraspecific genome diversity in the model arbuscular mycorrhizal symbiont Rhizophagus irregularis.</title>
        <authorList>
            <person name="Chen E.C.H."/>
            <person name="Morin E."/>
            <person name="Beaudet D."/>
            <person name="Noel J."/>
            <person name="Yildirir G."/>
            <person name="Ndikumana S."/>
            <person name="Charron P."/>
            <person name="St-Onge C."/>
            <person name="Giorgi J."/>
            <person name="Kruger M."/>
            <person name="Marton T."/>
            <person name="Ropars J."/>
            <person name="Grigoriev I.V."/>
            <person name="Hainaut M."/>
            <person name="Henrissat B."/>
            <person name="Roux C."/>
            <person name="Martin F."/>
            <person name="Corradi N."/>
        </authorList>
    </citation>
    <scope>NUCLEOTIDE SEQUENCE [LARGE SCALE GENOMIC DNA]</scope>
    <source>
        <strain evidence="3 4">DAOM 197198</strain>
    </source>
</reference>
<keyword evidence="4" id="KW-1185">Reference proteome</keyword>
<evidence type="ECO:0000313" key="4">
    <source>
        <dbReference type="Proteomes" id="UP000018888"/>
    </source>
</evidence>
<feature type="coiled-coil region" evidence="1">
    <location>
        <begin position="380"/>
        <end position="414"/>
    </location>
</feature>
<accession>A0A2P4PTZ2</accession>
<dbReference type="EMBL" id="AUPC02000146">
    <property type="protein sequence ID" value="POG68861.1"/>
    <property type="molecule type" value="Genomic_DNA"/>
</dbReference>
<dbReference type="Proteomes" id="UP000018888">
    <property type="component" value="Unassembled WGS sequence"/>
</dbReference>
<comment type="caution">
    <text evidence="3">The sequence shown here is derived from an EMBL/GenBank/DDBJ whole genome shotgun (WGS) entry which is preliminary data.</text>
</comment>
<evidence type="ECO:0000313" key="3">
    <source>
        <dbReference type="EMBL" id="POG68861.1"/>
    </source>
</evidence>